<dbReference type="Proteomes" id="UP000095009">
    <property type="component" value="Unassembled WGS sequence"/>
</dbReference>
<evidence type="ECO:0000313" key="13">
    <source>
        <dbReference type="Proteomes" id="UP000095009"/>
    </source>
</evidence>
<comment type="subunit">
    <text evidence="3">G proteins are composed of 3 units, alpha, beta and gamma.</text>
</comment>
<dbReference type="EMBL" id="KV454407">
    <property type="protein sequence ID" value="ODQ67221.1"/>
    <property type="molecule type" value="Genomic_DNA"/>
</dbReference>
<evidence type="ECO:0000256" key="4">
    <source>
        <dbReference type="ARBA" id="ARBA00016111"/>
    </source>
</evidence>
<dbReference type="FunFam" id="4.10.260.10:FF:000003">
    <property type="entry name" value="G-protein complex gamma subunit Ste18/GpgA"/>
    <property type="match status" value="1"/>
</dbReference>
<dbReference type="SMART" id="SM01224">
    <property type="entry name" value="G_gamma"/>
    <property type="match status" value="1"/>
</dbReference>
<dbReference type="STRING" id="857566.A0A1E3PP75"/>
<keyword evidence="10" id="KW-0636">Prenylation</keyword>
<proteinExistence type="inferred from homology"/>
<dbReference type="Pfam" id="PF00631">
    <property type="entry name" value="G-gamma"/>
    <property type="match status" value="1"/>
</dbReference>
<dbReference type="GO" id="GO:0000750">
    <property type="term" value="P:pheromone-dependent signal transduction involved in conjugation with cellular fusion"/>
    <property type="evidence" value="ECO:0007669"/>
    <property type="project" value="InterPro"/>
</dbReference>
<dbReference type="Gene3D" id="4.10.260.10">
    <property type="entry name" value="Transducin (heterotrimeric G protein), gamma chain"/>
    <property type="match status" value="1"/>
</dbReference>
<evidence type="ECO:0000313" key="12">
    <source>
        <dbReference type="EMBL" id="ODQ67221.1"/>
    </source>
</evidence>
<evidence type="ECO:0000256" key="1">
    <source>
        <dbReference type="ARBA" id="ARBA00004170"/>
    </source>
</evidence>
<dbReference type="PANTHER" id="PTHR28189:SF1">
    <property type="entry name" value="GUANINE NUCLEOTIDE-BINDING PROTEIN SUBUNIT GAMMA"/>
    <property type="match status" value="1"/>
</dbReference>
<gene>
    <name evidence="12" type="ORF">NADFUDRAFT_45396</name>
</gene>
<dbReference type="InterPro" id="IPR036284">
    <property type="entry name" value="GGL_sf"/>
</dbReference>
<protein>
    <recommendedName>
        <fullName evidence="4">Guanine nucleotide-binding protein subunit gamma</fullName>
    </recommendedName>
</protein>
<evidence type="ECO:0000256" key="10">
    <source>
        <dbReference type="ARBA" id="ARBA00023289"/>
    </source>
</evidence>
<dbReference type="GO" id="GO:0007186">
    <property type="term" value="P:G protein-coupled receptor signaling pathway"/>
    <property type="evidence" value="ECO:0007669"/>
    <property type="project" value="InterPro"/>
</dbReference>
<dbReference type="OrthoDB" id="19232at2759"/>
<keyword evidence="9" id="KW-0449">Lipoprotein</keyword>
<comment type="subcellular location">
    <subcellularLocation>
        <location evidence="1">Membrane</location>
        <topology evidence="1">Peripheral membrane protein</topology>
    </subcellularLocation>
</comment>
<dbReference type="GO" id="GO:0005834">
    <property type="term" value="C:heterotrimeric G-protein complex"/>
    <property type="evidence" value="ECO:0007669"/>
    <property type="project" value="TreeGrafter"/>
</dbReference>
<evidence type="ECO:0000256" key="9">
    <source>
        <dbReference type="ARBA" id="ARBA00023288"/>
    </source>
</evidence>
<evidence type="ECO:0000256" key="7">
    <source>
        <dbReference type="ARBA" id="ARBA00023139"/>
    </source>
</evidence>
<dbReference type="InterPro" id="IPR041848">
    <property type="entry name" value="Ste18_fungal"/>
</dbReference>
<dbReference type="InterPro" id="IPR015898">
    <property type="entry name" value="G-protein_gamma-like_dom"/>
</dbReference>
<evidence type="ECO:0000256" key="6">
    <source>
        <dbReference type="ARBA" id="ARBA00023136"/>
    </source>
</evidence>
<evidence type="ECO:0000256" key="8">
    <source>
        <dbReference type="ARBA" id="ARBA00023224"/>
    </source>
</evidence>
<reference evidence="12 13" key="1">
    <citation type="journal article" date="2016" name="Proc. Natl. Acad. Sci. U.S.A.">
        <title>Comparative genomics of biotechnologically important yeasts.</title>
        <authorList>
            <person name="Riley R."/>
            <person name="Haridas S."/>
            <person name="Wolfe K.H."/>
            <person name="Lopes M.R."/>
            <person name="Hittinger C.T."/>
            <person name="Goeker M."/>
            <person name="Salamov A.A."/>
            <person name="Wisecaver J.H."/>
            <person name="Long T.M."/>
            <person name="Calvey C.H."/>
            <person name="Aerts A.L."/>
            <person name="Barry K.W."/>
            <person name="Choi C."/>
            <person name="Clum A."/>
            <person name="Coughlan A.Y."/>
            <person name="Deshpande S."/>
            <person name="Douglass A.P."/>
            <person name="Hanson S.J."/>
            <person name="Klenk H.-P."/>
            <person name="LaButti K.M."/>
            <person name="Lapidus A."/>
            <person name="Lindquist E.A."/>
            <person name="Lipzen A.M."/>
            <person name="Meier-Kolthoff J.P."/>
            <person name="Ohm R.A."/>
            <person name="Otillar R.P."/>
            <person name="Pangilinan J.L."/>
            <person name="Peng Y."/>
            <person name="Rokas A."/>
            <person name="Rosa C.A."/>
            <person name="Scheuner C."/>
            <person name="Sibirny A.A."/>
            <person name="Slot J.C."/>
            <person name="Stielow J.B."/>
            <person name="Sun H."/>
            <person name="Kurtzman C.P."/>
            <person name="Blackwell M."/>
            <person name="Grigoriev I.V."/>
            <person name="Jeffries T.W."/>
        </authorList>
    </citation>
    <scope>NUCLEOTIDE SEQUENCE [LARGE SCALE GENOMIC DNA]</scope>
    <source>
        <strain evidence="12 13">DSM 6958</strain>
    </source>
</reference>
<comment type="similarity">
    <text evidence="2">Belongs to the G protein gamma family.</text>
</comment>
<keyword evidence="8" id="KW-0807">Transducer</keyword>
<evidence type="ECO:0000259" key="11">
    <source>
        <dbReference type="SMART" id="SM01224"/>
    </source>
</evidence>
<evidence type="ECO:0000256" key="3">
    <source>
        <dbReference type="ARBA" id="ARBA00011581"/>
    </source>
</evidence>
<keyword evidence="13" id="KW-1185">Reference proteome</keyword>
<keyword evidence="6" id="KW-0472">Membrane</keyword>
<keyword evidence="5" id="KW-0488">Methylation</keyword>
<sequence>MNAAQQDSLNDLRLKRILQLNERLKEELNRERIHSSEAAEALINYAQETRDYAVSCVWGPLQSEYDPFLKQGTSGKTHGKLHGAENTGCCVIC</sequence>
<evidence type="ECO:0000256" key="5">
    <source>
        <dbReference type="ARBA" id="ARBA00022481"/>
    </source>
</evidence>
<dbReference type="SUPFAM" id="SSF48670">
    <property type="entry name" value="Transducin (heterotrimeric G protein), gamma chain"/>
    <property type="match status" value="1"/>
</dbReference>
<dbReference type="GO" id="GO:0031681">
    <property type="term" value="F:G-protein beta-subunit binding"/>
    <property type="evidence" value="ECO:0007669"/>
    <property type="project" value="InterPro"/>
</dbReference>
<keyword evidence="7" id="KW-0564">Palmitate</keyword>
<accession>A0A1E3PP75</accession>
<dbReference type="PANTHER" id="PTHR28189">
    <property type="entry name" value="GUANINE NUCLEOTIDE-BINDING PROTEIN SUBUNIT GAMMA"/>
    <property type="match status" value="1"/>
</dbReference>
<evidence type="ECO:0000256" key="2">
    <source>
        <dbReference type="ARBA" id="ARBA00007431"/>
    </source>
</evidence>
<name>A0A1E3PP75_9ASCO</name>
<dbReference type="AlphaFoldDB" id="A0A1E3PP75"/>
<feature type="domain" description="G protein gamma" evidence="11">
    <location>
        <begin position="10"/>
        <end position="93"/>
    </location>
</feature>
<organism evidence="12 13">
    <name type="scientific">Nadsonia fulvescens var. elongata DSM 6958</name>
    <dbReference type="NCBI Taxonomy" id="857566"/>
    <lineage>
        <taxon>Eukaryota</taxon>
        <taxon>Fungi</taxon>
        <taxon>Dikarya</taxon>
        <taxon>Ascomycota</taxon>
        <taxon>Saccharomycotina</taxon>
        <taxon>Dipodascomycetes</taxon>
        <taxon>Dipodascales</taxon>
        <taxon>Dipodascales incertae sedis</taxon>
        <taxon>Nadsonia</taxon>
    </lineage>
</organism>